<protein>
    <recommendedName>
        <fullName evidence="1">ABC-three component systems C-terminal domain-containing protein</fullName>
    </recommendedName>
</protein>
<dbReference type="OrthoDB" id="5379188at2"/>
<dbReference type="KEGG" id="rbg:BG454_06400"/>
<dbReference type="AlphaFoldDB" id="A0A2K8KH55"/>
<dbReference type="RefSeq" id="WP_071479556.1">
    <property type="nucleotide sequence ID" value="NZ_CP024899.1"/>
</dbReference>
<feature type="domain" description="ABC-three component systems C-terminal" evidence="1">
    <location>
        <begin position="155"/>
        <end position="260"/>
    </location>
</feature>
<proteinExistence type="predicted"/>
<organism evidence="2 3">
    <name type="scientific">Roseinatronobacter bogoriensis subsp. barguzinensis</name>
    <dbReference type="NCBI Taxonomy" id="441209"/>
    <lineage>
        <taxon>Bacteria</taxon>
        <taxon>Pseudomonadati</taxon>
        <taxon>Pseudomonadota</taxon>
        <taxon>Alphaproteobacteria</taxon>
        <taxon>Rhodobacterales</taxon>
        <taxon>Paracoccaceae</taxon>
        <taxon>Roseinatronobacter</taxon>
    </lineage>
</organism>
<dbReference type="EMBL" id="CP024899">
    <property type="protein sequence ID" value="ATX65500.1"/>
    <property type="molecule type" value="Genomic_DNA"/>
</dbReference>
<accession>A0A2K8KH55</accession>
<dbReference type="STRING" id="441209.GCA_001870665_00377"/>
<gene>
    <name evidence="2" type="ORF">BG454_06400</name>
</gene>
<evidence type="ECO:0000259" key="1">
    <source>
        <dbReference type="Pfam" id="PF20275"/>
    </source>
</evidence>
<dbReference type="Proteomes" id="UP000228948">
    <property type="component" value="Chromosome"/>
</dbReference>
<evidence type="ECO:0000313" key="2">
    <source>
        <dbReference type="EMBL" id="ATX65500.1"/>
    </source>
</evidence>
<sequence length="263" mass="28633">MGGAGSATKKFSRNYSKTTLKILFGMSGNECAEPSCSQRVIAASTAESDEAVIAQISHIYALSDDGPRGKKGLTEAERNHHSNLLLLCPTHHTVVDTQHETYPAQDLLRWKQTHERKFSDGLAAKVSDVGYSELEVAAKAVMATDASPNGSPSIPLPPAQKIQKNELSNRTAHLLKMGAAKSHDVELSLRNAAQLDDLFPHRLSAGFRAKYDEFYADGMRGDDLFDALYVWAGGFNSDPVRQGAALCLLSHLFILCEVFESGR</sequence>
<reference evidence="2 3" key="1">
    <citation type="submission" date="2017-11" db="EMBL/GenBank/DDBJ databases">
        <title>Revised Sequence and Annotation of the Rhodobaca barguzinensis strain alga05 Genome.</title>
        <authorList>
            <person name="Kopejtka K."/>
            <person name="Tomasch J.M."/>
            <person name="Bunk B."/>
            <person name="Koblizek M."/>
        </authorList>
    </citation>
    <scope>NUCLEOTIDE SEQUENCE [LARGE SCALE GENOMIC DNA]</scope>
    <source>
        <strain evidence="3">alga05</strain>
    </source>
</reference>
<keyword evidence="3" id="KW-1185">Reference proteome</keyword>
<dbReference type="Pfam" id="PF20275">
    <property type="entry name" value="CTD10"/>
    <property type="match status" value="1"/>
</dbReference>
<name>A0A2K8KH55_9RHOB</name>
<dbReference type="InterPro" id="IPR046919">
    <property type="entry name" value="ABC-3C_CTD10"/>
</dbReference>
<evidence type="ECO:0000313" key="3">
    <source>
        <dbReference type="Proteomes" id="UP000228948"/>
    </source>
</evidence>